<evidence type="ECO:0000259" key="3">
    <source>
        <dbReference type="Pfam" id="PF12936"/>
    </source>
</evidence>
<evidence type="ECO:0000256" key="2">
    <source>
        <dbReference type="ARBA" id="ARBA00017294"/>
    </source>
</evidence>
<evidence type="ECO:0000313" key="5">
    <source>
        <dbReference type="EMBL" id="JAQ18340.1"/>
    </source>
</evidence>
<dbReference type="InterPro" id="IPR024626">
    <property type="entry name" value="Kri1-like_C"/>
</dbReference>
<proteinExistence type="inferred from homology"/>
<feature type="domain" description="Kri1-like C-terminal" evidence="3">
    <location>
        <begin position="66"/>
        <end position="128"/>
    </location>
</feature>
<dbReference type="EMBL" id="GDHC01000289">
    <property type="protein sequence ID" value="JAQ18340.1"/>
    <property type="molecule type" value="Transcribed_RNA"/>
</dbReference>
<comment type="similarity">
    <text evidence="1">Belongs to the KRI1 family.</text>
</comment>
<name>A0A0A9ZG18_LYGHE</name>
<reference evidence="4" key="1">
    <citation type="journal article" date="2014" name="PLoS ONE">
        <title>Transcriptome-Based Identification of ABC Transporters in the Western Tarnished Plant Bug Lygus hesperus.</title>
        <authorList>
            <person name="Hull J.J."/>
            <person name="Chaney K."/>
            <person name="Geib S.M."/>
            <person name="Fabrick J.A."/>
            <person name="Brent C.S."/>
            <person name="Walsh D."/>
            <person name="Lavine L.C."/>
        </authorList>
    </citation>
    <scope>NUCLEOTIDE SEQUENCE</scope>
</reference>
<dbReference type="InterPro" id="IPR018034">
    <property type="entry name" value="Kri1"/>
</dbReference>
<dbReference type="PANTHER" id="PTHR14490:SF5">
    <property type="entry name" value="PROTEIN KRI1 HOMOLOG"/>
    <property type="match status" value="1"/>
</dbReference>
<evidence type="ECO:0000256" key="1">
    <source>
        <dbReference type="ARBA" id="ARBA00007473"/>
    </source>
</evidence>
<dbReference type="GO" id="GO:0030686">
    <property type="term" value="C:90S preribosome"/>
    <property type="evidence" value="ECO:0007669"/>
    <property type="project" value="TreeGrafter"/>
</dbReference>
<dbReference type="GO" id="GO:0005730">
    <property type="term" value="C:nucleolus"/>
    <property type="evidence" value="ECO:0007669"/>
    <property type="project" value="TreeGrafter"/>
</dbReference>
<dbReference type="Pfam" id="PF12936">
    <property type="entry name" value="Kri1_C"/>
    <property type="match status" value="1"/>
</dbReference>
<accession>A0A0A9ZG18</accession>
<dbReference type="EMBL" id="GBHO01002719">
    <property type="protein sequence ID" value="JAG40885.1"/>
    <property type="molecule type" value="Transcribed_RNA"/>
</dbReference>
<dbReference type="PANTHER" id="PTHR14490">
    <property type="entry name" value="ZINC FINGER, ZZ TYPE"/>
    <property type="match status" value="1"/>
</dbReference>
<gene>
    <name evidence="4" type="primary">kri1</name>
    <name evidence="4" type="ORF">CM83_7664</name>
    <name evidence="5" type="ORF">g.28731</name>
</gene>
<protein>
    <recommendedName>
        <fullName evidence="2">Protein KRI1 homolog</fullName>
    </recommendedName>
</protein>
<dbReference type="AlphaFoldDB" id="A0A0A9ZG18"/>
<dbReference type="GO" id="GO:0000447">
    <property type="term" value="P:endonucleolytic cleavage in ITS1 to separate SSU-rRNA from 5.8S rRNA and LSU-rRNA from tricistronic rRNA transcript (SSU-rRNA, 5.8S rRNA, LSU-rRNA)"/>
    <property type="evidence" value="ECO:0007669"/>
    <property type="project" value="TreeGrafter"/>
</dbReference>
<reference evidence="5" key="3">
    <citation type="journal article" date="2016" name="Gigascience">
        <title>De novo construction of an expanded transcriptome assembly for the western tarnished plant bug, Lygus hesperus.</title>
        <authorList>
            <person name="Tassone E.E."/>
            <person name="Geib S.M."/>
            <person name="Hall B."/>
            <person name="Fabrick J.A."/>
            <person name="Brent C.S."/>
            <person name="Hull J.J."/>
        </authorList>
    </citation>
    <scope>NUCLEOTIDE SEQUENCE</scope>
</reference>
<reference evidence="4" key="2">
    <citation type="submission" date="2014-07" db="EMBL/GenBank/DDBJ databases">
        <authorList>
            <person name="Hull J."/>
        </authorList>
    </citation>
    <scope>NUCLEOTIDE SEQUENCE</scope>
</reference>
<sequence length="136" mass="16080">MNRLRQDTEKLVLRSLDLAITTNGERSATRWLSSRKKELLEDPTVMELRQLPTEKRREILHTIIDSNVEKLDTMNKEDVRLGTRFNYIQVPENDYGIDIVDILNSTDQELNTKVSLKYLAPYRDDFNAKNWKEVQR</sequence>
<organism evidence="4">
    <name type="scientific">Lygus hesperus</name>
    <name type="common">Western plant bug</name>
    <dbReference type="NCBI Taxonomy" id="30085"/>
    <lineage>
        <taxon>Eukaryota</taxon>
        <taxon>Metazoa</taxon>
        <taxon>Ecdysozoa</taxon>
        <taxon>Arthropoda</taxon>
        <taxon>Hexapoda</taxon>
        <taxon>Insecta</taxon>
        <taxon>Pterygota</taxon>
        <taxon>Neoptera</taxon>
        <taxon>Paraneoptera</taxon>
        <taxon>Hemiptera</taxon>
        <taxon>Heteroptera</taxon>
        <taxon>Panheteroptera</taxon>
        <taxon>Cimicomorpha</taxon>
        <taxon>Miridae</taxon>
        <taxon>Mirini</taxon>
        <taxon>Lygus</taxon>
    </lineage>
</organism>
<evidence type="ECO:0000313" key="4">
    <source>
        <dbReference type="EMBL" id="JAG40885.1"/>
    </source>
</evidence>